<evidence type="ECO:0000313" key="2">
    <source>
        <dbReference type="EMBL" id="QYZ78135.1"/>
    </source>
</evidence>
<comment type="similarity">
    <text evidence="1">Belongs to the LOR family.</text>
</comment>
<dbReference type="EMBL" id="CP037968">
    <property type="protein sequence ID" value="QYZ78135.1"/>
    <property type="molecule type" value="Genomic_DNA"/>
</dbReference>
<accession>A0A8G1EEK9</accession>
<dbReference type="InterPro" id="IPR038595">
    <property type="entry name" value="LOR_sf"/>
</dbReference>
<dbReference type="RefSeq" id="WP_246589268.1">
    <property type="nucleotide sequence ID" value="NZ_CP037968.1"/>
</dbReference>
<evidence type="ECO:0000313" key="3">
    <source>
        <dbReference type="Proteomes" id="UP000826709"/>
    </source>
</evidence>
<dbReference type="KEGG" id="mfk:E2N92_01155"/>
<evidence type="ECO:0000256" key="1">
    <source>
        <dbReference type="ARBA" id="ARBA00005437"/>
    </source>
</evidence>
<evidence type="ECO:0008006" key="4">
    <source>
        <dbReference type="Google" id="ProtNLM"/>
    </source>
</evidence>
<dbReference type="AlphaFoldDB" id="A0A8G1EEK9"/>
<reference evidence="2" key="1">
    <citation type="journal article" date="2005" name="Int. J. Syst. Evol. Microbiol.">
        <title>Methanofollis formosanus sp. nov., isolated from a fish pond.</title>
        <authorList>
            <person name="Wu S.Y."/>
            <person name="Chen S.C."/>
            <person name="Lai M.C."/>
        </authorList>
    </citation>
    <scope>NUCLEOTIDE SEQUENCE</scope>
    <source>
        <strain evidence="2">ML15</strain>
    </source>
</reference>
<dbReference type="InterPro" id="IPR025659">
    <property type="entry name" value="Tubby-like_C"/>
</dbReference>
<reference evidence="2" key="2">
    <citation type="submission" date="2019-03" db="EMBL/GenBank/DDBJ databases">
        <authorList>
            <person name="Chen S.-C."/>
            <person name="Wu S.-Y."/>
            <person name="Lai M.-C."/>
        </authorList>
    </citation>
    <scope>NUCLEOTIDE SEQUENCE</scope>
    <source>
        <strain evidence="2">ML15</strain>
    </source>
</reference>
<sequence>MRERLVSIGDDYFIEDDAGARAYSVDGKALRLRDMLVFRTVAGEERYTIREAAPGVRETTAIYRGDEVAATVKKVLVSPLRHRWTVEIAGGPDLTVQGNILGHEYQIKRGRERVAEVSRKWFRMRETYGVEVAPDEDAALFLAVTAALDLMQ</sequence>
<dbReference type="Pfam" id="PF04525">
    <property type="entry name" value="LOR"/>
    <property type="match status" value="1"/>
</dbReference>
<gene>
    <name evidence="2" type="ORF">E2N92_01155</name>
</gene>
<organism evidence="2 3">
    <name type="scientific">Methanofollis formosanus</name>
    <dbReference type="NCBI Taxonomy" id="299308"/>
    <lineage>
        <taxon>Archaea</taxon>
        <taxon>Methanobacteriati</taxon>
        <taxon>Methanobacteriota</taxon>
        <taxon>Stenosarchaea group</taxon>
        <taxon>Methanomicrobia</taxon>
        <taxon>Methanomicrobiales</taxon>
        <taxon>Methanomicrobiaceae</taxon>
        <taxon>Methanofollis</taxon>
    </lineage>
</organism>
<proteinExistence type="inferred from homology"/>
<name>A0A8G1EEK9_9EURY</name>
<protein>
    <recommendedName>
        <fullName evidence="4">LURP-one-related family protein</fullName>
    </recommendedName>
</protein>
<dbReference type="SUPFAM" id="SSF54518">
    <property type="entry name" value="Tubby C-terminal domain-like"/>
    <property type="match status" value="1"/>
</dbReference>
<keyword evidence="3" id="KW-1185">Reference proteome</keyword>
<dbReference type="InterPro" id="IPR007612">
    <property type="entry name" value="LOR"/>
</dbReference>
<dbReference type="Proteomes" id="UP000826709">
    <property type="component" value="Chromosome"/>
</dbReference>
<dbReference type="Gene3D" id="2.40.160.200">
    <property type="entry name" value="LURP1-related"/>
    <property type="match status" value="1"/>
</dbReference>